<feature type="compositionally biased region" description="Polar residues" evidence="1">
    <location>
        <begin position="408"/>
        <end position="418"/>
    </location>
</feature>
<evidence type="ECO:0000313" key="5">
    <source>
        <dbReference type="Proteomes" id="UP000027616"/>
    </source>
</evidence>
<proteinExistence type="predicted"/>
<reference evidence="4 5" key="1">
    <citation type="journal article" date="2015" name="Genome Announc.">
        <title>Complete Genome Sequence of the Novel Leech Symbiont Mucinivorans hirudinis M3T.</title>
        <authorList>
            <person name="Nelson M.C."/>
            <person name="Bomar L."/>
            <person name="Graf J."/>
        </authorList>
    </citation>
    <scope>NUCLEOTIDE SEQUENCE [LARGE SCALE GENOMIC DNA]</scope>
    <source>
        <strain evidence="5">M3</strain>
    </source>
</reference>
<feature type="compositionally biased region" description="Basic and acidic residues" evidence="1">
    <location>
        <begin position="395"/>
        <end position="407"/>
    </location>
</feature>
<feature type="domain" description="DUF3945" evidence="2">
    <location>
        <begin position="267"/>
        <end position="320"/>
    </location>
</feature>
<dbReference type="EMBL" id="HG934468">
    <property type="protein sequence ID" value="CDN30498.1"/>
    <property type="molecule type" value="Genomic_DNA"/>
</dbReference>
<dbReference type="PATRIC" id="fig|1433126.3.peg.391"/>
<dbReference type="InterPro" id="IPR025343">
    <property type="entry name" value="DUF4099"/>
</dbReference>
<dbReference type="KEGG" id="rbc:BN938_0393"/>
<evidence type="ECO:0008006" key="6">
    <source>
        <dbReference type="Google" id="ProtNLM"/>
    </source>
</evidence>
<organism evidence="4 5">
    <name type="scientific">Mucinivorans hirudinis</name>
    <dbReference type="NCBI Taxonomy" id="1433126"/>
    <lineage>
        <taxon>Bacteria</taxon>
        <taxon>Pseudomonadati</taxon>
        <taxon>Bacteroidota</taxon>
        <taxon>Bacteroidia</taxon>
        <taxon>Bacteroidales</taxon>
        <taxon>Rikenellaceae</taxon>
        <taxon>Mucinivorans</taxon>
    </lineage>
</organism>
<dbReference type="Proteomes" id="UP000027616">
    <property type="component" value="Chromosome I"/>
</dbReference>
<dbReference type="HOGENOM" id="CLU_019967_0_0_10"/>
<dbReference type="Pfam" id="PF13101">
    <property type="entry name" value="DUF3945"/>
    <property type="match status" value="2"/>
</dbReference>
<feature type="domain" description="DUF4099" evidence="3">
    <location>
        <begin position="126"/>
        <end position="208"/>
    </location>
</feature>
<feature type="domain" description="DUF3945" evidence="2">
    <location>
        <begin position="338"/>
        <end position="388"/>
    </location>
</feature>
<gene>
    <name evidence="4" type="ORF">BN938_0393</name>
</gene>
<protein>
    <recommendedName>
        <fullName evidence="6">DUF3945 domain-containing protein</fullName>
    </recommendedName>
</protein>
<evidence type="ECO:0000259" key="2">
    <source>
        <dbReference type="Pfam" id="PF13101"/>
    </source>
</evidence>
<evidence type="ECO:0000259" key="3">
    <source>
        <dbReference type="Pfam" id="PF13351"/>
    </source>
</evidence>
<dbReference type="STRING" id="1433126.BN938_0393"/>
<feature type="region of interest" description="Disordered" evidence="1">
    <location>
        <begin position="395"/>
        <end position="450"/>
    </location>
</feature>
<dbReference type="AlphaFoldDB" id="A0A060R9N6"/>
<evidence type="ECO:0000313" key="4">
    <source>
        <dbReference type="EMBL" id="CDN30498.1"/>
    </source>
</evidence>
<sequence length="450" mass="51328">MDVSKEAKESLLVLDKQDGNKVKAVSGIDDAGKLKTVPPRKEHEQDFLKIDKHSNILENFFSNFMRQVKDPTHFEFFKIKTDDVEKVAPVIETMATQKDTASQEMLNEYRVEPSDYHKEQQGYKPIDESRIDWDNLKQFGITREGLEKSNSLEPMLNYQKSPGLHRISATFDNVKVDTDARLAFRETEDGRIALAVHGVRKQPELDRPYFGNNFSAEDKHNLLTTGNLGRVLDMKLPNQEKPIPVFLSVDKLTNELVSVRADKIRIPNEIKGVTLDENQKAELRSGKAVLLDGMTAKSGKEFSAEVQVNADKRGIEFKFPENQRQTQRQENGSEFKIPQKLGGVELSDKQQNSLKDGGTIYIEGLTDRKGQQYNAYVKVNDKEQKLDFYRWNPDKAKEITPDNKSKTQVEVNSNGKTNEATKEQKEPLKQGQTQADEPQQQQNKPRGMKM</sequence>
<feature type="compositionally biased region" description="Polar residues" evidence="1">
    <location>
        <begin position="430"/>
        <end position="444"/>
    </location>
</feature>
<evidence type="ECO:0000256" key="1">
    <source>
        <dbReference type="SAM" id="MobiDB-lite"/>
    </source>
</evidence>
<name>A0A060R9N6_9BACT</name>
<dbReference type="InterPro" id="IPR025222">
    <property type="entry name" value="DUF3945"/>
</dbReference>
<accession>A0A060R9N6</accession>
<dbReference type="OrthoDB" id="1081890at2"/>
<dbReference type="eggNOG" id="ENOG502Z86V">
    <property type="taxonomic scope" value="Bacteria"/>
</dbReference>
<feature type="region of interest" description="Disordered" evidence="1">
    <location>
        <begin position="323"/>
        <end position="350"/>
    </location>
</feature>
<dbReference type="Pfam" id="PF13351">
    <property type="entry name" value="DUF4099"/>
    <property type="match status" value="1"/>
</dbReference>
<feature type="compositionally biased region" description="Polar residues" evidence="1">
    <location>
        <begin position="323"/>
        <end position="332"/>
    </location>
</feature>
<feature type="compositionally biased region" description="Basic and acidic residues" evidence="1">
    <location>
        <begin position="419"/>
        <end position="428"/>
    </location>
</feature>
<keyword evidence="5" id="KW-1185">Reference proteome</keyword>